<dbReference type="EMBL" id="BAABUK010000035">
    <property type="protein sequence ID" value="GAA5816877.1"/>
    <property type="molecule type" value="Genomic_DNA"/>
</dbReference>
<evidence type="ECO:0000256" key="1">
    <source>
        <dbReference type="SAM" id="MobiDB-lite"/>
    </source>
</evidence>
<feature type="region of interest" description="Disordered" evidence="1">
    <location>
        <begin position="116"/>
        <end position="145"/>
    </location>
</feature>
<name>A0ABP9ZCP4_9FUNG</name>
<proteinExistence type="predicted"/>
<evidence type="ECO:0000313" key="2">
    <source>
        <dbReference type="EMBL" id="GAA5816877.1"/>
    </source>
</evidence>
<sequence length="267" mass="30781">MLNSVVSFSNSIGYLIHVNLEFDYSYYYNNFCRGMLREQVANKFKEDLQNALFDPAAIDPVVTKWIQEQLDCDFPLMNAIDVDEFWILYQDKRQYYNKLNRQADYENNLQEIYTRTRASSSKSTTSPRSRASSSKSTTASKSPQSLANQVGRDIYLQNVVESNSVIIFNDRSISSILKSHGKQLYEVYDSLSAEEQSLCGFCFNGILNHVNQKECGQKKLFTNDQWDYLLKHLGPKKMKHLPKLSDATKNEVENIIKEIKSGQEEEA</sequence>
<dbReference type="Proteomes" id="UP001473302">
    <property type="component" value="Unassembled WGS sequence"/>
</dbReference>
<feature type="compositionally biased region" description="Low complexity" evidence="1">
    <location>
        <begin position="116"/>
        <end position="143"/>
    </location>
</feature>
<gene>
    <name evidence="2" type="ORF">MFLAVUS_010411</name>
</gene>
<comment type="caution">
    <text evidence="2">The sequence shown here is derived from an EMBL/GenBank/DDBJ whole genome shotgun (WGS) entry which is preliminary data.</text>
</comment>
<reference evidence="2 3" key="1">
    <citation type="submission" date="2024-04" db="EMBL/GenBank/DDBJ databases">
        <title>genome sequences of Mucor flavus KT1a and Helicostylum pulchrum KT1b strains isolated from the surface of a dry-aged beef.</title>
        <authorList>
            <person name="Toyotome T."/>
            <person name="Hosono M."/>
            <person name="Torimaru M."/>
            <person name="Fukuda K."/>
            <person name="Mikami N."/>
        </authorList>
    </citation>
    <scope>NUCLEOTIDE SEQUENCE [LARGE SCALE GENOMIC DNA]</scope>
    <source>
        <strain evidence="2 3">KT1a</strain>
    </source>
</reference>
<evidence type="ECO:0000313" key="3">
    <source>
        <dbReference type="Proteomes" id="UP001473302"/>
    </source>
</evidence>
<keyword evidence="3" id="KW-1185">Reference proteome</keyword>
<organism evidence="2 3">
    <name type="scientific">Mucor flavus</name>
    <dbReference type="NCBI Taxonomy" id="439312"/>
    <lineage>
        <taxon>Eukaryota</taxon>
        <taxon>Fungi</taxon>
        <taxon>Fungi incertae sedis</taxon>
        <taxon>Mucoromycota</taxon>
        <taxon>Mucoromycotina</taxon>
        <taxon>Mucoromycetes</taxon>
        <taxon>Mucorales</taxon>
        <taxon>Mucorineae</taxon>
        <taxon>Mucoraceae</taxon>
        <taxon>Mucor</taxon>
    </lineage>
</organism>
<accession>A0ABP9ZCP4</accession>
<protein>
    <submittedName>
        <fullName evidence="2">Uncharacterized protein</fullName>
    </submittedName>
</protein>